<dbReference type="GO" id="GO:0003877">
    <property type="term" value="F:ATP:ADP adenylyltransferase activity"/>
    <property type="evidence" value="ECO:0007669"/>
    <property type="project" value="InterPro"/>
</dbReference>
<feature type="domain" description="ATP adenylyltransferase C-terminal" evidence="1">
    <location>
        <begin position="186"/>
        <end position="289"/>
    </location>
</feature>
<sequence length="303" mass="33385">MVTATENEYLTSLLAAHDNLVAQGHIHHGPSTSVLIPDNGFTYELRICTAWSQKPNDIAAALPPTPAPLFGPGSDIALSHPTQHLGPVGPAHIAALNAYPVFRPQLLLLTSDSYARQTAPLGKADIAAAVSLLNRLPTGEWYALYNCGPTAGCSRLHKHMQVARNPEYAEPGCKFRFWPDVEARDSIPFVAFEHRFDMPPDETDVYDMYIEFLWKCRKVLRLDGAAHVPHNVILCDGWMVVVPRRRGTWEGLGANAVGMVGSMTVSSKEAVERWRELGPTRVLSKLGVPKEELELLEGARVEH</sequence>
<keyword evidence="4" id="KW-1185">Reference proteome</keyword>
<evidence type="ECO:0000259" key="1">
    <source>
        <dbReference type="Pfam" id="PF09830"/>
    </source>
</evidence>
<evidence type="ECO:0000259" key="2">
    <source>
        <dbReference type="Pfam" id="PF19327"/>
    </source>
</evidence>
<organism evidence="3 4">
    <name type="scientific">Trichodelitschia bisporula</name>
    <dbReference type="NCBI Taxonomy" id="703511"/>
    <lineage>
        <taxon>Eukaryota</taxon>
        <taxon>Fungi</taxon>
        <taxon>Dikarya</taxon>
        <taxon>Ascomycota</taxon>
        <taxon>Pezizomycotina</taxon>
        <taxon>Dothideomycetes</taxon>
        <taxon>Dothideomycetes incertae sedis</taxon>
        <taxon>Phaeotrichales</taxon>
        <taxon>Phaeotrichaceae</taxon>
        <taxon>Trichodelitschia</taxon>
    </lineage>
</organism>
<dbReference type="Proteomes" id="UP000799640">
    <property type="component" value="Unassembled WGS sequence"/>
</dbReference>
<dbReference type="InterPro" id="IPR009163">
    <property type="entry name" value="Ap4A_phos1/2"/>
</dbReference>
<dbReference type="PANTHER" id="PTHR38420">
    <property type="entry name" value="AP-4-A PHOSPHORYLASE II"/>
    <property type="match status" value="1"/>
</dbReference>
<dbReference type="InterPro" id="IPR019200">
    <property type="entry name" value="ATP_adenylylTrfase_C"/>
</dbReference>
<dbReference type="Pfam" id="PF09830">
    <property type="entry name" value="ATP_transf"/>
    <property type="match status" value="1"/>
</dbReference>
<dbReference type="PANTHER" id="PTHR38420:SF1">
    <property type="entry name" value="PUTATIVE (AFU_ORTHOLOGUE AFUA_5G14690)-RELATED"/>
    <property type="match status" value="1"/>
</dbReference>
<protein>
    <submittedName>
        <fullName evidence="3">Uncharacterized protein</fullName>
    </submittedName>
</protein>
<dbReference type="Gene3D" id="3.30.428.70">
    <property type="match status" value="1"/>
</dbReference>
<evidence type="ECO:0000313" key="3">
    <source>
        <dbReference type="EMBL" id="KAF2405521.1"/>
    </source>
</evidence>
<dbReference type="AlphaFoldDB" id="A0A6G1IBE8"/>
<dbReference type="InterPro" id="IPR043171">
    <property type="entry name" value="Ap4A_phos1/2-like"/>
</dbReference>
<reference evidence="3" key="1">
    <citation type="journal article" date="2020" name="Stud. Mycol.">
        <title>101 Dothideomycetes genomes: a test case for predicting lifestyles and emergence of pathogens.</title>
        <authorList>
            <person name="Haridas S."/>
            <person name="Albert R."/>
            <person name="Binder M."/>
            <person name="Bloem J."/>
            <person name="Labutti K."/>
            <person name="Salamov A."/>
            <person name="Andreopoulos B."/>
            <person name="Baker S."/>
            <person name="Barry K."/>
            <person name="Bills G."/>
            <person name="Bluhm B."/>
            <person name="Cannon C."/>
            <person name="Castanera R."/>
            <person name="Culley D."/>
            <person name="Daum C."/>
            <person name="Ezra D."/>
            <person name="Gonzalez J."/>
            <person name="Henrissat B."/>
            <person name="Kuo A."/>
            <person name="Liang C."/>
            <person name="Lipzen A."/>
            <person name="Lutzoni F."/>
            <person name="Magnuson J."/>
            <person name="Mondo S."/>
            <person name="Nolan M."/>
            <person name="Ohm R."/>
            <person name="Pangilinan J."/>
            <person name="Park H.-J."/>
            <person name="Ramirez L."/>
            <person name="Alfaro M."/>
            <person name="Sun H."/>
            <person name="Tritt A."/>
            <person name="Yoshinaga Y."/>
            <person name="Zwiers L.-H."/>
            <person name="Turgeon B."/>
            <person name="Goodwin S."/>
            <person name="Spatafora J."/>
            <person name="Crous P."/>
            <person name="Grigoriev I."/>
        </authorList>
    </citation>
    <scope>NUCLEOTIDE SEQUENCE</scope>
    <source>
        <strain evidence="3">CBS 262.69</strain>
    </source>
</reference>
<dbReference type="InterPro" id="IPR036265">
    <property type="entry name" value="HIT-like_sf"/>
</dbReference>
<accession>A0A6G1IBE8</accession>
<dbReference type="EMBL" id="ML996687">
    <property type="protein sequence ID" value="KAF2405521.1"/>
    <property type="molecule type" value="Genomic_DNA"/>
</dbReference>
<evidence type="ECO:0000313" key="4">
    <source>
        <dbReference type="Proteomes" id="UP000799640"/>
    </source>
</evidence>
<feature type="domain" description="Ap4A phosphorylase 1/2 N-terminal" evidence="2">
    <location>
        <begin position="84"/>
        <end position="166"/>
    </location>
</feature>
<dbReference type="GO" id="GO:0009117">
    <property type="term" value="P:nucleotide metabolic process"/>
    <property type="evidence" value="ECO:0007669"/>
    <property type="project" value="InterPro"/>
</dbReference>
<dbReference type="OrthoDB" id="10267950at2759"/>
<name>A0A6G1IBE8_9PEZI</name>
<dbReference type="GO" id="GO:0005524">
    <property type="term" value="F:ATP binding"/>
    <property type="evidence" value="ECO:0007669"/>
    <property type="project" value="InterPro"/>
</dbReference>
<gene>
    <name evidence="3" type="ORF">EJ06DRAFT_28915</name>
</gene>
<dbReference type="InterPro" id="IPR045759">
    <property type="entry name" value="Ap4A_phos1/2_N"/>
</dbReference>
<proteinExistence type="predicted"/>
<dbReference type="SUPFAM" id="SSF54197">
    <property type="entry name" value="HIT-like"/>
    <property type="match status" value="1"/>
</dbReference>
<dbReference type="Pfam" id="PF19327">
    <property type="entry name" value="Ap4A_phos_N"/>
    <property type="match status" value="1"/>
</dbReference>